<dbReference type="Gene3D" id="2.60.120.10">
    <property type="entry name" value="Jelly Rolls"/>
    <property type="match status" value="1"/>
</dbReference>
<sequence length="123" mass="13072">MHVITPTPAHVVETPNATMTGLAAPSRGSAELSTWTVSMRSGQAGPEHSVTREQVWTITAGALEVTHEGRTRRVSAGQTLVLPPHSLRRIHAPEPFEAIVAMRSDGVVAVPGAEGTRPLPWAQ</sequence>
<proteinExistence type="predicted"/>
<name>A0ABS8BCG0_9ACTN</name>
<comment type="caution">
    <text evidence="2">The sequence shown here is derived from an EMBL/GenBank/DDBJ whole genome shotgun (WGS) entry which is preliminary data.</text>
</comment>
<gene>
    <name evidence="2" type="ORF">LG632_23450</name>
</gene>
<keyword evidence="3" id="KW-1185">Reference proteome</keyword>
<dbReference type="Pfam" id="PF07883">
    <property type="entry name" value="Cupin_2"/>
    <property type="match status" value="1"/>
</dbReference>
<evidence type="ECO:0000313" key="3">
    <source>
        <dbReference type="Proteomes" id="UP001199054"/>
    </source>
</evidence>
<feature type="domain" description="Cupin type-2" evidence="1">
    <location>
        <begin position="36"/>
        <end position="99"/>
    </location>
</feature>
<dbReference type="Proteomes" id="UP001199054">
    <property type="component" value="Unassembled WGS sequence"/>
</dbReference>
<dbReference type="EMBL" id="JAJAUY010000118">
    <property type="protein sequence ID" value="MCB5182322.1"/>
    <property type="molecule type" value="Genomic_DNA"/>
</dbReference>
<evidence type="ECO:0000259" key="1">
    <source>
        <dbReference type="Pfam" id="PF07883"/>
    </source>
</evidence>
<protein>
    <submittedName>
        <fullName evidence="2">Cupin</fullName>
    </submittedName>
</protein>
<dbReference type="InterPro" id="IPR014710">
    <property type="entry name" value="RmlC-like_jellyroll"/>
</dbReference>
<dbReference type="RefSeq" id="WP_226729409.1">
    <property type="nucleotide sequence ID" value="NZ_JAJAUY010000118.1"/>
</dbReference>
<accession>A0ABS8BCG0</accession>
<organism evidence="2 3">
    <name type="scientific">Streptomyces antimicrobicus</name>
    <dbReference type="NCBI Taxonomy" id="2883108"/>
    <lineage>
        <taxon>Bacteria</taxon>
        <taxon>Bacillati</taxon>
        <taxon>Actinomycetota</taxon>
        <taxon>Actinomycetes</taxon>
        <taxon>Kitasatosporales</taxon>
        <taxon>Streptomycetaceae</taxon>
        <taxon>Streptomyces</taxon>
    </lineage>
</organism>
<dbReference type="InterPro" id="IPR011051">
    <property type="entry name" value="RmlC_Cupin_sf"/>
</dbReference>
<dbReference type="SUPFAM" id="SSF51182">
    <property type="entry name" value="RmlC-like cupins"/>
    <property type="match status" value="1"/>
</dbReference>
<reference evidence="2 3" key="1">
    <citation type="submission" date="2021-10" db="EMBL/GenBank/DDBJ databases">
        <title>Streptomyces sp. strain SMC 277, a novel streptomycete isolated from soil.</title>
        <authorList>
            <person name="Chanama M."/>
        </authorList>
    </citation>
    <scope>NUCLEOTIDE SEQUENCE [LARGE SCALE GENOMIC DNA]</scope>
    <source>
        <strain evidence="2 3">SMC 277</strain>
    </source>
</reference>
<dbReference type="InterPro" id="IPR013096">
    <property type="entry name" value="Cupin_2"/>
</dbReference>
<evidence type="ECO:0000313" key="2">
    <source>
        <dbReference type="EMBL" id="MCB5182322.1"/>
    </source>
</evidence>